<dbReference type="RefSeq" id="WP_164033386.1">
    <property type="nucleotide sequence ID" value="NZ_JAABOQ010000007.1"/>
</dbReference>
<evidence type="ECO:0000313" key="1">
    <source>
        <dbReference type="EMBL" id="NER18697.1"/>
    </source>
</evidence>
<gene>
    <name evidence="1" type="ORF">GWK10_15875</name>
</gene>
<evidence type="ECO:0000313" key="2">
    <source>
        <dbReference type="Proteomes" id="UP000474296"/>
    </source>
</evidence>
<organism evidence="1 2">
    <name type="scientific">Spongiivirga citrea</name>
    <dbReference type="NCBI Taxonomy" id="1481457"/>
    <lineage>
        <taxon>Bacteria</taxon>
        <taxon>Pseudomonadati</taxon>
        <taxon>Bacteroidota</taxon>
        <taxon>Flavobacteriia</taxon>
        <taxon>Flavobacteriales</taxon>
        <taxon>Flavobacteriaceae</taxon>
        <taxon>Spongiivirga</taxon>
    </lineage>
</organism>
<protein>
    <submittedName>
        <fullName evidence="1">Uncharacterized protein</fullName>
    </submittedName>
</protein>
<reference evidence="1 2" key="1">
    <citation type="submission" date="2020-01" db="EMBL/GenBank/DDBJ databases">
        <title>Spongiivirga citrea KCTC 32990T.</title>
        <authorList>
            <person name="Wang G."/>
        </authorList>
    </citation>
    <scope>NUCLEOTIDE SEQUENCE [LARGE SCALE GENOMIC DNA]</scope>
    <source>
        <strain evidence="1 2">KCTC 32990</strain>
    </source>
</reference>
<keyword evidence="2" id="KW-1185">Reference proteome</keyword>
<dbReference type="Proteomes" id="UP000474296">
    <property type="component" value="Unassembled WGS sequence"/>
</dbReference>
<proteinExistence type="predicted"/>
<name>A0A6M0CT55_9FLAO</name>
<accession>A0A6M0CT55</accession>
<comment type="caution">
    <text evidence="1">The sequence shown here is derived from an EMBL/GenBank/DDBJ whole genome shotgun (WGS) entry which is preliminary data.</text>
</comment>
<dbReference type="AlphaFoldDB" id="A0A6M0CT55"/>
<dbReference type="EMBL" id="JAABOQ010000007">
    <property type="protein sequence ID" value="NER18697.1"/>
    <property type="molecule type" value="Genomic_DNA"/>
</dbReference>
<sequence length="191" mass="22021">MKNFITICLMLLFTISIVNAQIRRDIKLPKKTPITKYDLNNNLDLEKIKNHIKSNKFCYTVNVSSTAIFAPKYPNPVKAVDAYYTSTKYLKVERSYLRTNGLLLRSDKTFNRSQGNNYEVLIYPDRRNPKLVNKNQVKLTWRIPESQLRTFNLKNVSVQYKPHGILITGNYEVDGIVFGVSIALVPTTCLI</sequence>